<reference evidence="4 5" key="1">
    <citation type="submission" date="2019-08" db="EMBL/GenBank/DDBJ databases">
        <title>In-depth cultivation of the pig gut microbiome towards novel bacterial diversity and tailored functional studies.</title>
        <authorList>
            <person name="Wylensek D."/>
            <person name="Hitch T.C.A."/>
            <person name="Clavel T."/>
        </authorList>
    </citation>
    <scope>NUCLEOTIDE SEQUENCE [LARGE SCALE GENOMIC DNA]</scope>
    <source>
        <strain evidence="4 5">WCA3-601-WT-6H</strain>
    </source>
</reference>
<dbReference type="AlphaFoldDB" id="A0A6L5YIP0"/>
<keyword evidence="1 2" id="KW-0238">DNA-binding</keyword>
<evidence type="ECO:0000259" key="3">
    <source>
        <dbReference type="PROSITE" id="PS50977"/>
    </source>
</evidence>
<dbReference type="Gene3D" id="1.10.357.10">
    <property type="entry name" value="Tetracycline Repressor, domain 2"/>
    <property type="match status" value="1"/>
</dbReference>
<dbReference type="PROSITE" id="PS50977">
    <property type="entry name" value="HTH_TETR_2"/>
    <property type="match status" value="1"/>
</dbReference>
<dbReference type="InterPro" id="IPR009057">
    <property type="entry name" value="Homeodomain-like_sf"/>
</dbReference>
<protein>
    <submittedName>
        <fullName evidence="4">TetR/AcrR family transcriptional regulator</fullName>
    </submittedName>
</protein>
<evidence type="ECO:0000256" key="1">
    <source>
        <dbReference type="ARBA" id="ARBA00023125"/>
    </source>
</evidence>
<dbReference type="EMBL" id="VUMU01000005">
    <property type="protein sequence ID" value="MST57778.1"/>
    <property type="molecule type" value="Genomic_DNA"/>
</dbReference>
<feature type="DNA-binding region" description="H-T-H motif" evidence="2">
    <location>
        <begin position="27"/>
        <end position="46"/>
    </location>
</feature>
<proteinExistence type="predicted"/>
<dbReference type="SUPFAM" id="SSF48498">
    <property type="entry name" value="Tetracyclin repressor-like, C-terminal domain"/>
    <property type="match status" value="1"/>
</dbReference>
<sequence length="191" mass="22087">MDTTDALQKNILDATLRVFDRKGLKFTMDDLAKELSISKKTIYTVYDDKEALFLAMVDYIFDSIKESEQMILTDPALGTIEKLQLILGVLPEGYQNIDLRKLYSLRDKYPKIYHKVELRLETGWEPTIQLIETGMAEGSIRPVPICLVKMMLEASIEQFFQRDILTQNHLTYVDALNEVVNILMYGITQRQ</sequence>
<dbReference type="PANTHER" id="PTHR30328:SF54">
    <property type="entry name" value="HTH-TYPE TRANSCRIPTIONAL REPRESSOR SCO4008"/>
    <property type="match status" value="1"/>
</dbReference>
<evidence type="ECO:0000313" key="5">
    <source>
        <dbReference type="Proteomes" id="UP000476055"/>
    </source>
</evidence>
<evidence type="ECO:0000313" key="4">
    <source>
        <dbReference type="EMBL" id="MST57778.1"/>
    </source>
</evidence>
<dbReference type="GO" id="GO:0003677">
    <property type="term" value="F:DNA binding"/>
    <property type="evidence" value="ECO:0007669"/>
    <property type="project" value="UniProtKB-UniRule"/>
</dbReference>
<dbReference type="PRINTS" id="PR00455">
    <property type="entry name" value="HTHTETR"/>
</dbReference>
<dbReference type="InterPro" id="IPR001647">
    <property type="entry name" value="HTH_TetR"/>
</dbReference>
<dbReference type="InterPro" id="IPR050109">
    <property type="entry name" value="HTH-type_TetR-like_transc_reg"/>
</dbReference>
<comment type="caution">
    <text evidence="4">The sequence shown here is derived from an EMBL/GenBank/DDBJ whole genome shotgun (WGS) entry which is preliminary data.</text>
</comment>
<keyword evidence="5" id="KW-1185">Reference proteome</keyword>
<evidence type="ECO:0000256" key="2">
    <source>
        <dbReference type="PROSITE-ProRule" id="PRU00335"/>
    </source>
</evidence>
<dbReference type="Proteomes" id="UP000476055">
    <property type="component" value="Unassembled WGS sequence"/>
</dbReference>
<name>A0A6L5YIP0_9FIRM</name>
<dbReference type="PANTHER" id="PTHR30328">
    <property type="entry name" value="TRANSCRIPTIONAL REPRESSOR"/>
    <property type="match status" value="1"/>
</dbReference>
<dbReference type="RefSeq" id="WP_154495924.1">
    <property type="nucleotide sequence ID" value="NZ_VUMU01000005.1"/>
</dbReference>
<feature type="domain" description="HTH tetR-type" evidence="3">
    <location>
        <begin position="5"/>
        <end position="64"/>
    </location>
</feature>
<dbReference type="Pfam" id="PF00440">
    <property type="entry name" value="TetR_N"/>
    <property type="match status" value="1"/>
</dbReference>
<dbReference type="Gene3D" id="1.10.10.60">
    <property type="entry name" value="Homeodomain-like"/>
    <property type="match status" value="1"/>
</dbReference>
<dbReference type="InterPro" id="IPR036271">
    <property type="entry name" value="Tet_transcr_reg_TetR-rel_C_sf"/>
</dbReference>
<dbReference type="GO" id="GO:0006355">
    <property type="term" value="P:regulation of DNA-templated transcription"/>
    <property type="evidence" value="ECO:0007669"/>
    <property type="project" value="UniProtKB-ARBA"/>
</dbReference>
<organism evidence="4 5">
    <name type="scientific">Waltera intestinalis</name>
    <dbReference type="NCBI Taxonomy" id="2606635"/>
    <lineage>
        <taxon>Bacteria</taxon>
        <taxon>Bacillati</taxon>
        <taxon>Bacillota</taxon>
        <taxon>Clostridia</taxon>
        <taxon>Lachnospirales</taxon>
        <taxon>Lachnospiraceae</taxon>
        <taxon>Waltera</taxon>
    </lineage>
</organism>
<dbReference type="SUPFAM" id="SSF46689">
    <property type="entry name" value="Homeodomain-like"/>
    <property type="match status" value="1"/>
</dbReference>
<accession>A0A6L5YIP0</accession>
<gene>
    <name evidence="4" type="ORF">FYJ59_05905</name>
</gene>